<keyword evidence="3" id="KW-1185">Reference proteome</keyword>
<dbReference type="InterPro" id="IPR036318">
    <property type="entry name" value="FAD-bd_PCMH-like_sf"/>
</dbReference>
<organism evidence="2 3">
    <name type="scientific">Colletotrichum higginsianum (strain IMI 349063)</name>
    <name type="common">Crucifer anthracnose fungus</name>
    <dbReference type="NCBI Taxonomy" id="759273"/>
    <lineage>
        <taxon>Eukaryota</taxon>
        <taxon>Fungi</taxon>
        <taxon>Dikarya</taxon>
        <taxon>Ascomycota</taxon>
        <taxon>Pezizomycotina</taxon>
        <taxon>Sordariomycetes</taxon>
        <taxon>Hypocreomycetidae</taxon>
        <taxon>Glomerellales</taxon>
        <taxon>Glomerellaceae</taxon>
        <taxon>Colletotrichum</taxon>
        <taxon>Colletotrichum destructivum species complex</taxon>
    </lineage>
</organism>
<proteinExistence type="predicted"/>
<dbReference type="Proteomes" id="UP000092177">
    <property type="component" value="Chromosome 5"/>
</dbReference>
<accession>A0A1B7Y8T2</accession>
<dbReference type="GeneID" id="28866279"/>
<dbReference type="GO" id="GO:0050660">
    <property type="term" value="F:flavin adenine dinucleotide binding"/>
    <property type="evidence" value="ECO:0007669"/>
    <property type="project" value="InterPro"/>
</dbReference>
<dbReference type="Gene3D" id="3.30.43.10">
    <property type="entry name" value="Uridine Diphospho-n-acetylenolpyruvylglucosamine Reductase, domain 2"/>
    <property type="match status" value="1"/>
</dbReference>
<dbReference type="EMBL" id="LTAN01000005">
    <property type="protein sequence ID" value="OBR08432.1"/>
    <property type="molecule type" value="Genomic_DNA"/>
</dbReference>
<protein>
    <submittedName>
        <fullName evidence="2">FAD/FMN-containing dehydrogenase</fullName>
    </submittedName>
</protein>
<name>A0A1B7Y8T2_COLHI</name>
<dbReference type="KEGG" id="chig:CH63R_07197"/>
<gene>
    <name evidence="2" type="ORF">CH63R_07197</name>
</gene>
<evidence type="ECO:0000313" key="3">
    <source>
        <dbReference type="Proteomes" id="UP000092177"/>
    </source>
</evidence>
<feature type="chain" id="PRO_5008601429" evidence="1">
    <location>
        <begin position="22"/>
        <end position="151"/>
    </location>
</feature>
<keyword evidence="1" id="KW-0732">Signal</keyword>
<dbReference type="SUPFAM" id="SSF56176">
    <property type="entry name" value="FAD-binding/transporter-associated domain-like"/>
    <property type="match status" value="1"/>
</dbReference>
<sequence length="151" mass="16463">MLSLRPLRLLAALALSGTVGAEPYNTFDGPGFPACHDVAAVHDARSVDEIQSIVRVAAAACWKVHASGKAHRWHDTMCSDDPGTVIIRTEGVNVISGFDLAAGTRELRRLVRDDGDDEWLSASTSLGLLSVIVRMKFKIYPDSKVYVDQKR</sequence>
<evidence type="ECO:0000256" key="1">
    <source>
        <dbReference type="SAM" id="SignalP"/>
    </source>
</evidence>
<dbReference type="VEuPathDB" id="FungiDB:CH63R_07197"/>
<dbReference type="InterPro" id="IPR016167">
    <property type="entry name" value="FAD-bd_PCMH_sub1"/>
</dbReference>
<dbReference type="OrthoDB" id="371463at2759"/>
<comment type="caution">
    <text evidence="2">The sequence shown here is derived from an EMBL/GenBank/DDBJ whole genome shotgun (WGS) entry which is preliminary data.</text>
</comment>
<feature type="signal peptide" evidence="1">
    <location>
        <begin position="1"/>
        <end position="21"/>
    </location>
</feature>
<reference evidence="3" key="1">
    <citation type="journal article" date="2017" name="BMC Genomics">
        <title>Gapless genome assembly of Colletotrichum higginsianum reveals chromosome structure and association of transposable elements with secondary metabolite gene clusters.</title>
        <authorList>
            <person name="Dallery J.-F."/>
            <person name="Lapalu N."/>
            <person name="Zampounis A."/>
            <person name="Pigne S."/>
            <person name="Luyten I."/>
            <person name="Amselem J."/>
            <person name="Wittenberg A.H.J."/>
            <person name="Zhou S."/>
            <person name="de Queiroz M.V."/>
            <person name="Robin G.P."/>
            <person name="Auger A."/>
            <person name="Hainaut M."/>
            <person name="Henrissat B."/>
            <person name="Kim K.-T."/>
            <person name="Lee Y.-H."/>
            <person name="Lespinet O."/>
            <person name="Schwartz D.C."/>
            <person name="Thon M.R."/>
            <person name="O'Connell R.J."/>
        </authorList>
    </citation>
    <scope>NUCLEOTIDE SEQUENCE [LARGE SCALE GENOMIC DNA]</scope>
    <source>
        <strain evidence="3">IMI 349063</strain>
    </source>
</reference>
<evidence type="ECO:0000313" key="2">
    <source>
        <dbReference type="EMBL" id="OBR08432.1"/>
    </source>
</evidence>
<dbReference type="AlphaFoldDB" id="A0A1B7Y8T2"/>
<dbReference type="RefSeq" id="XP_018156950.1">
    <property type="nucleotide sequence ID" value="XM_018302172.1"/>
</dbReference>